<evidence type="ECO:0000313" key="2">
    <source>
        <dbReference type="Proteomes" id="UP001237988"/>
    </source>
</evidence>
<dbReference type="EMBL" id="OQ749652">
    <property type="protein sequence ID" value="WIC39559.1"/>
    <property type="molecule type" value="Genomic_DNA"/>
</dbReference>
<accession>A0AAF0LZJ3</accession>
<sequence length="104" mass="12519">MINQVIQSFFNFCRNRNIWECGVNRNSLINLLNIFVDNRFFRNAFCLLTNRSIDIRHFHSYNFSHILNRVKNILSILIIKNKFRTFFSKRTNLRGFNQTTRGGK</sequence>
<proteinExistence type="predicted"/>
<name>A0AAF0LZJ3_9CAUD</name>
<reference evidence="1" key="1">
    <citation type="submission" date="2023-04" db="EMBL/GenBank/DDBJ databases">
        <title>Bacteriophage Phass-1 Discovered in the Human Gut Virome - the Founding Member of the Proposed New Family Phassviridae.</title>
        <authorList>
            <person name="Tikunov A.Y."/>
            <person name="Morozova V.V."/>
            <person name="Chechushkov A.V."/>
            <person name="Tikunova N.V."/>
        </authorList>
    </citation>
    <scope>NUCLEOTIDE SEQUENCE</scope>
</reference>
<dbReference type="Proteomes" id="UP001237988">
    <property type="component" value="Segment"/>
</dbReference>
<evidence type="ECO:0000313" key="1">
    <source>
        <dbReference type="EMBL" id="WIC39559.1"/>
    </source>
</evidence>
<protein>
    <submittedName>
        <fullName evidence="1">Uncharacterized protein</fullName>
    </submittedName>
</protein>
<organism evidence="1 2">
    <name type="scientific">Phage Phass-1</name>
    <dbReference type="NCBI Taxonomy" id="3043662"/>
    <lineage>
        <taxon>Viruses</taxon>
        <taxon>Duplodnaviria</taxon>
        <taxon>Heunggongvirae</taxon>
        <taxon>Uroviricota</taxon>
        <taxon>Caudoviricetes</taxon>
        <taxon>Caudoviricetes code 15 clade</taxon>
    </lineage>
</organism>